<accession>A0A516GQU2</accession>
<dbReference type="PANTHER" id="PTHR30336">
    <property type="entry name" value="INNER MEMBRANE PROTEIN, PROBABLE PERMEASE"/>
    <property type="match status" value="1"/>
</dbReference>
<dbReference type="EMBL" id="CP041637">
    <property type="protein sequence ID" value="QDO93904.1"/>
    <property type="molecule type" value="Genomic_DNA"/>
</dbReference>
<feature type="domain" description="DUF218" evidence="1">
    <location>
        <begin position="49"/>
        <end position="169"/>
    </location>
</feature>
<dbReference type="InterPro" id="IPR051599">
    <property type="entry name" value="Cell_Envelope_Assoc"/>
</dbReference>
<gene>
    <name evidence="2" type="ORF">FNB79_07870</name>
</gene>
<evidence type="ECO:0000259" key="1">
    <source>
        <dbReference type="Pfam" id="PF02698"/>
    </source>
</evidence>
<reference evidence="2 3" key="1">
    <citation type="submission" date="2019-07" db="EMBL/GenBank/DDBJ databases">
        <title>Genome sequencing for Formosa sp. PS13.</title>
        <authorList>
            <person name="Park S.-J."/>
        </authorList>
    </citation>
    <scope>NUCLEOTIDE SEQUENCE [LARGE SCALE GENOMIC DNA]</scope>
    <source>
        <strain evidence="2 3">PS13</strain>
    </source>
</reference>
<dbReference type="PANTHER" id="PTHR30336:SF6">
    <property type="entry name" value="INTEGRAL MEMBRANE PROTEIN"/>
    <property type="match status" value="1"/>
</dbReference>
<dbReference type="Proteomes" id="UP000319209">
    <property type="component" value="Chromosome"/>
</dbReference>
<dbReference type="KEGG" id="fop:FNB79_07870"/>
<dbReference type="GO" id="GO:0005886">
    <property type="term" value="C:plasma membrane"/>
    <property type="evidence" value="ECO:0007669"/>
    <property type="project" value="TreeGrafter"/>
</dbReference>
<dbReference type="AlphaFoldDB" id="A0A516GQU2"/>
<dbReference type="Pfam" id="PF02698">
    <property type="entry name" value="DUF218"/>
    <property type="match status" value="1"/>
</dbReference>
<proteinExistence type="predicted"/>
<dbReference type="OrthoDB" id="9782395at2"/>
<evidence type="ECO:0000313" key="3">
    <source>
        <dbReference type="Proteomes" id="UP000319209"/>
    </source>
</evidence>
<protein>
    <submittedName>
        <fullName evidence="2">Vancomycin high temperature exclusion protein</fullName>
    </submittedName>
</protein>
<dbReference type="InterPro" id="IPR003848">
    <property type="entry name" value="DUF218"/>
</dbReference>
<dbReference type="CDD" id="cd06259">
    <property type="entry name" value="YdcF-like"/>
    <property type="match status" value="1"/>
</dbReference>
<name>A0A516GQU2_9FLAO</name>
<keyword evidence="3" id="KW-1185">Reference proteome</keyword>
<evidence type="ECO:0000313" key="2">
    <source>
        <dbReference type="EMBL" id="QDO93904.1"/>
    </source>
</evidence>
<sequence>MKTKILKLLTLVVIANLALIFIANKKIETNAKHKTYSELNAIKHNKVGLVLGTSKYLTTGELNLYFEYRIQATVALFKSKKINFILVSGDNGNKNYDEPTAFKTTLIERGIPENKIILDYAGFRTLDSVVRAKAIFGQTEITIISQKFHNERAIYLAEKNGIKAIGFNAKDVSGRYGIKVQLREYLARTKVFLDILLGVKPKFLGEKIIIK</sequence>
<organism evidence="2 3">
    <name type="scientific">Formosa sediminum</name>
    <dbReference type="NCBI Taxonomy" id="2594004"/>
    <lineage>
        <taxon>Bacteria</taxon>
        <taxon>Pseudomonadati</taxon>
        <taxon>Bacteroidota</taxon>
        <taxon>Flavobacteriia</taxon>
        <taxon>Flavobacteriales</taxon>
        <taxon>Flavobacteriaceae</taxon>
        <taxon>Formosa</taxon>
    </lineage>
</organism>
<dbReference type="RefSeq" id="WP_143380793.1">
    <property type="nucleotide sequence ID" value="NZ_CP041637.1"/>
</dbReference>